<dbReference type="CDD" id="cd21650">
    <property type="entry name" value="CrtA-like"/>
    <property type="match status" value="1"/>
</dbReference>
<gene>
    <name evidence="1" type="ORF">PQG43_03695</name>
</gene>
<dbReference type="GO" id="GO:0004497">
    <property type="term" value="F:monooxygenase activity"/>
    <property type="evidence" value="ECO:0007669"/>
    <property type="project" value="UniProtKB-KW"/>
</dbReference>
<name>A0ABT6BHM5_9BACT</name>
<dbReference type="RefSeq" id="WP_223142175.1">
    <property type="nucleotide sequence ID" value="NZ_CBCSDE010000001.1"/>
</dbReference>
<evidence type="ECO:0000313" key="1">
    <source>
        <dbReference type="EMBL" id="MDF5689956.1"/>
    </source>
</evidence>
<sequence>MQFITIRFLHLEGFVQKLKAFALMGKIRNEPWKASGLLFAKQLGTGGGKGFSIWPDWGTYAFLGLWDSEESAQQFFEQDERWRKFSGLSHSISGWDATPWKGHGTWNNLQPFDFEDDQEPWNGPVAVITRASIRRSQALRFWMNVPSSSRGIENQAGLIYAKGVGEVPLFEQATFSLWENVQALDAFAYRSRSHAPMIKKTRQYQWYSEEMFVRMNTKKIINYKL</sequence>
<keyword evidence="2" id="KW-1185">Reference proteome</keyword>
<dbReference type="EMBL" id="JARJOW010000002">
    <property type="protein sequence ID" value="MDF5689956.1"/>
    <property type="molecule type" value="Genomic_DNA"/>
</dbReference>
<organism evidence="1 2">
    <name type="scientific">Aquirufa aurantiipilula</name>
    <dbReference type="NCBI Taxonomy" id="2696561"/>
    <lineage>
        <taxon>Bacteria</taxon>
        <taxon>Pseudomonadati</taxon>
        <taxon>Bacteroidota</taxon>
        <taxon>Cytophagia</taxon>
        <taxon>Cytophagales</taxon>
        <taxon>Flectobacillaceae</taxon>
        <taxon>Aquirufa</taxon>
    </lineage>
</organism>
<comment type="caution">
    <text evidence="1">The sequence shown here is derived from an EMBL/GenBank/DDBJ whole genome shotgun (WGS) entry which is preliminary data.</text>
</comment>
<dbReference type="InterPro" id="IPR049574">
    <property type="entry name" value="CrtA-like"/>
</dbReference>
<proteinExistence type="predicted"/>
<reference evidence="1 2" key="1">
    <citation type="submission" date="2023-03" db="EMBL/GenBank/DDBJ databases">
        <title>Genome sequencing of Aquirufa.</title>
        <authorList>
            <person name="Pitt A."/>
            <person name="Hahn M.W."/>
        </authorList>
    </citation>
    <scope>NUCLEOTIDE SEQUENCE [LARGE SCALE GENOMIC DNA]</scope>
    <source>
        <strain evidence="1 2">WAEICH-18A</strain>
    </source>
</reference>
<keyword evidence="1" id="KW-0560">Oxidoreductase</keyword>
<accession>A0ABT6BHM5</accession>
<protein>
    <submittedName>
        <fullName evidence="1">Spheroidene monooxygenase</fullName>
    </submittedName>
</protein>
<evidence type="ECO:0000313" key="2">
    <source>
        <dbReference type="Proteomes" id="UP001321344"/>
    </source>
</evidence>
<keyword evidence="1" id="KW-0503">Monooxygenase</keyword>
<dbReference type="Proteomes" id="UP001321344">
    <property type="component" value="Unassembled WGS sequence"/>
</dbReference>